<keyword evidence="5" id="KW-0378">Hydrolase</keyword>
<dbReference type="PANTHER" id="PTHR11070:SF2">
    <property type="entry name" value="ATP-DEPENDENT DNA HELICASE SRS2"/>
    <property type="match status" value="1"/>
</dbReference>
<evidence type="ECO:0000259" key="16">
    <source>
        <dbReference type="PROSITE" id="PS51217"/>
    </source>
</evidence>
<dbReference type="Gene3D" id="1.10.486.10">
    <property type="entry name" value="PCRA, domain 4"/>
    <property type="match status" value="1"/>
</dbReference>
<dbReference type="CDD" id="cd17932">
    <property type="entry name" value="DEXQc_UvrD"/>
    <property type="match status" value="1"/>
</dbReference>
<dbReference type="InterPro" id="IPR027417">
    <property type="entry name" value="P-loop_NTPase"/>
</dbReference>
<dbReference type="InterPro" id="IPR011335">
    <property type="entry name" value="Restrct_endonuc-II-like"/>
</dbReference>
<evidence type="ECO:0000259" key="15">
    <source>
        <dbReference type="PROSITE" id="PS51198"/>
    </source>
</evidence>
<evidence type="ECO:0000256" key="12">
    <source>
        <dbReference type="ARBA" id="ARBA00034617"/>
    </source>
</evidence>
<comment type="similarity">
    <text evidence="1">Belongs to the helicase family. UvrD subfamily.</text>
</comment>
<dbReference type="InterPro" id="IPR011604">
    <property type="entry name" value="PDDEXK-like_dom_sf"/>
</dbReference>
<feature type="domain" description="UvrD-like helicase C-terminal" evidence="16">
    <location>
        <begin position="305"/>
        <end position="581"/>
    </location>
</feature>
<dbReference type="GO" id="GO:0043138">
    <property type="term" value="F:3'-5' DNA helicase activity"/>
    <property type="evidence" value="ECO:0007669"/>
    <property type="project" value="UniProtKB-EC"/>
</dbReference>
<dbReference type="InterPro" id="IPR000212">
    <property type="entry name" value="DNA_helicase_UvrD/REP"/>
</dbReference>
<evidence type="ECO:0000256" key="2">
    <source>
        <dbReference type="ARBA" id="ARBA00022722"/>
    </source>
</evidence>
<protein>
    <recommendedName>
        <fullName evidence="13">DNA 3'-5' helicase</fullName>
        <ecNumber evidence="13">5.6.2.4</ecNumber>
    </recommendedName>
</protein>
<feature type="non-terminal residue" evidence="17">
    <location>
        <position position="925"/>
    </location>
</feature>
<dbReference type="GO" id="GO:0000725">
    <property type="term" value="P:recombinational repair"/>
    <property type="evidence" value="ECO:0007669"/>
    <property type="project" value="TreeGrafter"/>
</dbReference>
<dbReference type="InterPro" id="IPR038726">
    <property type="entry name" value="PDDEXK_AddAB-type"/>
</dbReference>
<dbReference type="Pfam" id="PF12705">
    <property type="entry name" value="PDDEXK_1"/>
    <property type="match status" value="1"/>
</dbReference>
<evidence type="ECO:0000256" key="4">
    <source>
        <dbReference type="ARBA" id="ARBA00022763"/>
    </source>
</evidence>
<dbReference type="Pfam" id="PF13361">
    <property type="entry name" value="UvrD_C"/>
    <property type="match status" value="1"/>
</dbReference>
<evidence type="ECO:0000256" key="10">
    <source>
        <dbReference type="ARBA" id="ARBA00023204"/>
    </source>
</evidence>
<dbReference type="InterPro" id="IPR014016">
    <property type="entry name" value="UvrD-like_ATP-bd"/>
</dbReference>
<dbReference type="SUPFAM" id="SSF52980">
    <property type="entry name" value="Restriction endonuclease-like"/>
    <property type="match status" value="1"/>
</dbReference>
<reference evidence="17" key="1">
    <citation type="submission" date="2018-05" db="EMBL/GenBank/DDBJ databases">
        <authorList>
            <person name="Lanie J.A."/>
            <person name="Ng W.-L."/>
            <person name="Kazmierczak K.M."/>
            <person name="Andrzejewski T.M."/>
            <person name="Davidsen T.M."/>
            <person name="Wayne K.J."/>
            <person name="Tettelin H."/>
            <person name="Glass J.I."/>
            <person name="Rusch D."/>
            <person name="Podicherti R."/>
            <person name="Tsui H.-C.T."/>
            <person name="Winkler M.E."/>
        </authorList>
    </citation>
    <scope>NUCLEOTIDE SEQUENCE</scope>
</reference>
<evidence type="ECO:0000256" key="8">
    <source>
        <dbReference type="ARBA" id="ARBA00022840"/>
    </source>
</evidence>
<keyword evidence="7" id="KW-0269">Exonuclease</keyword>
<keyword evidence="3" id="KW-0547">Nucleotide-binding</keyword>
<dbReference type="EMBL" id="UINC01001259">
    <property type="protein sequence ID" value="SUZ75777.1"/>
    <property type="molecule type" value="Genomic_DNA"/>
</dbReference>
<dbReference type="Gene3D" id="1.10.10.160">
    <property type="match status" value="1"/>
</dbReference>
<evidence type="ECO:0000256" key="13">
    <source>
        <dbReference type="ARBA" id="ARBA00034808"/>
    </source>
</evidence>
<keyword evidence="9" id="KW-0238">DNA-binding</keyword>
<evidence type="ECO:0000256" key="6">
    <source>
        <dbReference type="ARBA" id="ARBA00022806"/>
    </source>
</evidence>
<dbReference type="Gene3D" id="3.40.50.300">
    <property type="entry name" value="P-loop containing nucleotide triphosphate hydrolases"/>
    <property type="match status" value="2"/>
</dbReference>
<keyword evidence="11" id="KW-0413">Isomerase</keyword>
<keyword evidence="2" id="KW-0540">Nuclease</keyword>
<feature type="domain" description="UvrD-like helicase ATP-binding" evidence="15">
    <location>
        <begin position="8"/>
        <end position="304"/>
    </location>
</feature>
<dbReference type="PROSITE" id="PS51198">
    <property type="entry name" value="UVRD_HELICASE_ATP_BIND"/>
    <property type="match status" value="1"/>
</dbReference>
<keyword evidence="8" id="KW-0067">ATP-binding</keyword>
<dbReference type="GO" id="GO:0003677">
    <property type="term" value="F:DNA binding"/>
    <property type="evidence" value="ECO:0007669"/>
    <property type="project" value="UniProtKB-KW"/>
</dbReference>
<evidence type="ECO:0000256" key="5">
    <source>
        <dbReference type="ARBA" id="ARBA00022801"/>
    </source>
</evidence>
<comment type="catalytic activity">
    <reaction evidence="14">
        <text>ATP + H2O = ADP + phosphate + H(+)</text>
        <dbReference type="Rhea" id="RHEA:13065"/>
        <dbReference type="ChEBI" id="CHEBI:15377"/>
        <dbReference type="ChEBI" id="CHEBI:15378"/>
        <dbReference type="ChEBI" id="CHEBI:30616"/>
        <dbReference type="ChEBI" id="CHEBI:43474"/>
        <dbReference type="ChEBI" id="CHEBI:456216"/>
        <dbReference type="EC" id="5.6.2.4"/>
    </reaction>
</comment>
<dbReference type="GO" id="GO:0005524">
    <property type="term" value="F:ATP binding"/>
    <property type="evidence" value="ECO:0007669"/>
    <property type="project" value="UniProtKB-KW"/>
</dbReference>
<comment type="catalytic activity">
    <reaction evidence="12">
        <text>Couples ATP hydrolysis with the unwinding of duplex DNA by translocating in the 3'-5' direction.</text>
        <dbReference type="EC" id="5.6.2.4"/>
    </reaction>
</comment>
<dbReference type="InterPro" id="IPR013986">
    <property type="entry name" value="DExx_box_DNA_helicase_dom_sf"/>
</dbReference>
<accession>A0A381QCH5</accession>
<keyword evidence="10" id="KW-0234">DNA repair</keyword>
<dbReference type="EC" id="5.6.2.4" evidence="13"/>
<sequence length="925" mass="106249">MPSAEKSLRPNTAQQKAIAHPPAPLMILAGAGTGKTFTLENRIVYHIEHYQVDPRHILAITYTEKAARELQSRIIKRVGQAAQRMTVCTFHSFCYRLIKEYGPDSAPQLLDESEAIHMLLERFDELRPFASDEFPLDPQKAVTHSFIPFFNRARDELINPEVMEIPPSTEEGPITEEIANQLKDLQRIYPLFQQWKAEYNLVDYGDMILSAYHLLESEKDIRKQAQDQYRHIIVDEFQDNNFALNEVMGLIAGDRKFITVVGDDDQVIYSFRGANSYNIQAFKDRYGSHPGFEPITLDENFRSTQPILDLANRAIEHNLDRTEKTLQSRIKPEGPHPIRFWGEKQEQVEFMIREIQQLSADGISFGDMAILCRTHSQGRGVVNALRQAGIPVQAPRQGFFSVSLVRDLIAWCQVIGGGSYQDTALFRIIEQNCGYEAAHKIFSAFNTRDTTPRFDLIFGNQHIHDQYPQVKNIMDSVNEFKNITQKKSAGEMVWEICKNMDILKSRAQRYALDDHFELLNIGDLLKRAQNFTRRNKKNDSLTAFNIYLEAVLKSGGLPSLTPSAYRDPAGVTLNTVHGVKGAEFPVVFLPFQRSASFPLNFTADKRVSRPPDEWLRYTQATDLTPREHHYQEERRLFYVAVTRAQDRLYILAPKKATSKFIKELPETLMEDQPMTDPGTPIKSYSALKIKYEQYLQKALTREAYEQVKQFSDALALIKQHEKGEHISLGNSDWEQELQSDLSHEYKPEIPEQINLSASAIETYETCPLKFRLGRLDGIPQTASKPELVFGNIIHRVLQRFHDPGQELSQERILHLLDEEWKEGEFDYAVREEKFKEQGQEMLARYTQYISQDPPQVIKREEKFSFEIGPIAIRGAIDRIDQTESGTHIIDYKTSKTFTTAKSNLQLAIYSMYLEQLDNPDIGGLP</sequence>
<dbReference type="Gene3D" id="3.90.320.10">
    <property type="match status" value="1"/>
</dbReference>
<evidence type="ECO:0000256" key="3">
    <source>
        <dbReference type="ARBA" id="ARBA00022741"/>
    </source>
</evidence>
<dbReference type="InterPro" id="IPR014017">
    <property type="entry name" value="DNA_helicase_UvrD-like_C"/>
</dbReference>
<dbReference type="PROSITE" id="PS51217">
    <property type="entry name" value="UVRD_HELICASE_CTER"/>
    <property type="match status" value="1"/>
</dbReference>
<dbReference type="AlphaFoldDB" id="A0A381QCH5"/>
<evidence type="ECO:0000313" key="17">
    <source>
        <dbReference type="EMBL" id="SUZ75777.1"/>
    </source>
</evidence>
<name>A0A381QCH5_9ZZZZ</name>
<evidence type="ECO:0000256" key="14">
    <source>
        <dbReference type="ARBA" id="ARBA00048988"/>
    </source>
</evidence>
<dbReference type="PANTHER" id="PTHR11070">
    <property type="entry name" value="UVRD / RECB / PCRA DNA HELICASE FAMILY MEMBER"/>
    <property type="match status" value="1"/>
</dbReference>
<organism evidence="17">
    <name type="scientific">marine metagenome</name>
    <dbReference type="NCBI Taxonomy" id="408172"/>
    <lineage>
        <taxon>unclassified sequences</taxon>
        <taxon>metagenomes</taxon>
        <taxon>ecological metagenomes</taxon>
    </lineage>
</organism>
<dbReference type="SUPFAM" id="SSF52540">
    <property type="entry name" value="P-loop containing nucleoside triphosphate hydrolases"/>
    <property type="match status" value="1"/>
</dbReference>
<keyword evidence="6" id="KW-0347">Helicase</keyword>
<gene>
    <name evidence="17" type="ORF">METZ01_LOCUS28631</name>
</gene>
<dbReference type="GO" id="GO:0004527">
    <property type="term" value="F:exonuclease activity"/>
    <property type="evidence" value="ECO:0007669"/>
    <property type="project" value="UniProtKB-KW"/>
</dbReference>
<evidence type="ECO:0000256" key="1">
    <source>
        <dbReference type="ARBA" id="ARBA00009922"/>
    </source>
</evidence>
<evidence type="ECO:0000256" key="9">
    <source>
        <dbReference type="ARBA" id="ARBA00023125"/>
    </source>
</evidence>
<proteinExistence type="inferred from homology"/>
<evidence type="ECO:0000256" key="7">
    <source>
        <dbReference type="ARBA" id="ARBA00022839"/>
    </source>
</evidence>
<dbReference type="Pfam" id="PF00580">
    <property type="entry name" value="UvrD-helicase"/>
    <property type="match status" value="1"/>
</dbReference>
<keyword evidence="4" id="KW-0227">DNA damage</keyword>
<evidence type="ECO:0000256" key="11">
    <source>
        <dbReference type="ARBA" id="ARBA00023235"/>
    </source>
</evidence>